<dbReference type="InterPro" id="IPR002491">
    <property type="entry name" value="ABC_transptr_periplasmic_BD"/>
</dbReference>
<feature type="chain" id="PRO_5045572983" evidence="1">
    <location>
        <begin position="27"/>
        <end position="347"/>
    </location>
</feature>
<comment type="caution">
    <text evidence="3">The sequence shown here is derived from an EMBL/GenBank/DDBJ whole genome shotgun (WGS) entry which is preliminary data.</text>
</comment>
<keyword evidence="1" id="KW-0732">Signal</keyword>
<dbReference type="PANTHER" id="PTHR30535">
    <property type="entry name" value="VITAMIN B12-BINDING PROTEIN"/>
    <property type="match status" value="1"/>
</dbReference>
<reference evidence="3 4" key="1">
    <citation type="submission" date="2024-09" db="EMBL/GenBank/DDBJ databases">
        <title>Description of Labrys sedimenti sp. nov., isolated from a diclofenac-degrading enrichment culture, and genome-based reclassification of Labrys portucalensis as a later heterotypic synonym of Labrys neptuniae.</title>
        <authorList>
            <person name="Tancsics A."/>
            <person name="Csepanyi A."/>
        </authorList>
    </citation>
    <scope>NUCLEOTIDE SEQUENCE [LARGE SCALE GENOMIC DNA]</scope>
    <source>
        <strain evidence="3 4">LMG 23412</strain>
    </source>
</reference>
<dbReference type="Proteomes" id="UP001595190">
    <property type="component" value="Unassembled WGS sequence"/>
</dbReference>
<dbReference type="PROSITE" id="PS50983">
    <property type="entry name" value="FE_B12_PBP"/>
    <property type="match status" value="1"/>
</dbReference>
<dbReference type="InterPro" id="IPR050902">
    <property type="entry name" value="ABC_Transporter_SBP"/>
</dbReference>
<evidence type="ECO:0000313" key="3">
    <source>
        <dbReference type="EMBL" id="MFC2249914.1"/>
    </source>
</evidence>
<accession>A0ABV6ZCS0</accession>
<evidence type="ECO:0000259" key="2">
    <source>
        <dbReference type="PROSITE" id="PS50983"/>
    </source>
</evidence>
<dbReference type="CDD" id="cd01148">
    <property type="entry name" value="TroA_a"/>
    <property type="match status" value="1"/>
</dbReference>
<evidence type="ECO:0000256" key="1">
    <source>
        <dbReference type="SAM" id="SignalP"/>
    </source>
</evidence>
<proteinExistence type="predicted"/>
<organism evidence="3 4">
    <name type="scientific">Labrys neptuniae</name>
    <dbReference type="NCBI Taxonomy" id="376174"/>
    <lineage>
        <taxon>Bacteria</taxon>
        <taxon>Pseudomonadati</taxon>
        <taxon>Pseudomonadota</taxon>
        <taxon>Alphaproteobacteria</taxon>
        <taxon>Hyphomicrobiales</taxon>
        <taxon>Xanthobacteraceae</taxon>
        <taxon>Labrys</taxon>
    </lineage>
</organism>
<dbReference type="SUPFAM" id="SSF53807">
    <property type="entry name" value="Helical backbone' metal receptor"/>
    <property type="match status" value="1"/>
</dbReference>
<dbReference type="EMBL" id="JBHGPK010000002">
    <property type="protein sequence ID" value="MFC2249914.1"/>
    <property type="molecule type" value="Genomic_DNA"/>
</dbReference>
<dbReference type="RefSeq" id="WP_394310080.1">
    <property type="nucleotide sequence ID" value="NZ_JBHGPK010000002.1"/>
</dbReference>
<dbReference type="Pfam" id="PF01497">
    <property type="entry name" value="Peripla_BP_2"/>
    <property type="match status" value="1"/>
</dbReference>
<dbReference type="PANTHER" id="PTHR30535:SF7">
    <property type="entry name" value="IRON(III) DICITRATE-BINDING PROTEIN"/>
    <property type="match status" value="1"/>
</dbReference>
<feature type="signal peptide" evidence="1">
    <location>
        <begin position="1"/>
        <end position="26"/>
    </location>
</feature>
<name>A0ABV6ZCS0_9HYPH</name>
<sequence length="347" mass="37447">MILSTSKARWSSFAVMLAASFGLALGIDPAAAQATKYPLKLTNCGRTVTFEHAPQRTVSVGQSSTEVLYLLGLADKVVGTAVWFGPVLPGYEAANAKIPRLADNDPSFESVIARKPDLVTAQFQWHVGPSGIVGKPEQFEELGIPTYVSPADCVGKDNSSGGDGTRGTLFTMDLVYREITELAEIFDVQERGAKVVAELKAREEAARRKIAAGNGKVAAAFWFSSAKVDVDPYMAGKNSVPGYIMSALGVRNVVESEEEWPSVGWETIAKADPTIIVAGRMDRRRYPADDIAVKLNFLKTDPVASLMPAVKQGHVVEMDVQAMQPSVRVVDGIEMLADAIQRFGLKR</sequence>
<dbReference type="Gene3D" id="3.40.50.1980">
    <property type="entry name" value="Nitrogenase molybdenum iron protein domain"/>
    <property type="match status" value="2"/>
</dbReference>
<evidence type="ECO:0000313" key="4">
    <source>
        <dbReference type="Proteomes" id="UP001595190"/>
    </source>
</evidence>
<protein>
    <submittedName>
        <fullName evidence="3">ABC transporter substrate-binding protein</fullName>
    </submittedName>
</protein>
<feature type="domain" description="Fe/B12 periplasmic-binding" evidence="2">
    <location>
        <begin position="56"/>
        <end position="347"/>
    </location>
</feature>
<gene>
    <name evidence="3" type="ORF">ACETRX_09850</name>
</gene>